<dbReference type="RefSeq" id="WP_152358266.1">
    <property type="nucleotide sequence ID" value="NZ_WBSM01000005.1"/>
</dbReference>
<dbReference type="InterPro" id="IPR025101">
    <property type="entry name" value="DUF4012"/>
</dbReference>
<evidence type="ECO:0000313" key="4">
    <source>
        <dbReference type="EMBL" id="NEG72690.1"/>
    </source>
</evidence>
<feature type="compositionally biased region" description="Basic and acidic residues" evidence="1">
    <location>
        <begin position="644"/>
        <end position="654"/>
    </location>
</feature>
<dbReference type="OrthoDB" id="3203519at2"/>
<feature type="compositionally biased region" description="Low complexity" evidence="1">
    <location>
        <begin position="697"/>
        <end position="716"/>
    </location>
</feature>
<keyword evidence="2" id="KW-0812">Transmembrane</keyword>
<protein>
    <submittedName>
        <fullName evidence="4">DUF4012 domain-containing protein</fullName>
    </submittedName>
</protein>
<comment type="caution">
    <text evidence="3">The sequence shown here is derived from an EMBL/GenBank/DDBJ whole genome shotgun (WGS) entry which is preliminary data.</text>
</comment>
<feature type="compositionally biased region" description="Low complexity" evidence="1">
    <location>
        <begin position="655"/>
        <end position="688"/>
    </location>
</feature>
<name>A0A6L4X1L0_9BIFI</name>
<dbReference type="EMBL" id="WBSM01000005">
    <property type="protein sequence ID" value="KAB8288090.1"/>
    <property type="molecule type" value="Genomic_DNA"/>
</dbReference>
<dbReference type="EMBL" id="WHZX01000013">
    <property type="protein sequence ID" value="NEG72690.1"/>
    <property type="molecule type" value="Genomic_DNA"/>
</dbReference>
<reference evidence="3 6" key="2">
    <citation type="submission" date="2019-10" db="EMBL/GenBank/DDBJ databases">
        <title>Characterization of the phylogenetic diversity of two novel species belonging to the genus Bifidobacterium: Bifidobacterium cebidarum sp. nov. and Bifidobacterium leontopitheci sp. nov.</title>
        <authorList>
            <person name="Lugli G.A."/>
            <person name="Duranti S."/>
            <person name="Milani C."/>
            <person name="Turroni F."/>
            <person name="Ventura M."/>
        </authorList>
    </citation>
    <scope>NUCLEOTIDE SEQUENCE [LARGE SCALE GENOMIC DNA]</scope>
    <source>
        <strain evidence="3 6">DSM 100688</strain>
    </source>
</reference>
<keyword evidence="6" id="KW-1185">Reference proteome</keyword>
<gene>
    <name evidence="3" type="ORF">DSM100688_1200</name>
    <name evidence="4" type="ORF">GFD24_10850</name>
</gene>
<sequence>MRSKSPRHAQREGREQLAQWLNPRHIVLSVVALIGGLILSFVVFYGSSAFAMVRDANRMLDAGEDLANSALGCGGGDVAKSATELVSASRSLRDEMSSAKWTWLAERTGYESDLAAAREMTDSIGTLVDGPFTDLLNLAKQLQGFLMKDGTVDVSPLMKMPDIVKQAHTDIADQLTQLKAIDTPRISKIAQLLQIEQDALATADSTLGEYDQLVNLMPQLLGADGERTYLVLVQNPAELRSSGGMVGTVAPITADNGKVTIGDFATSGDWDIPDEPMDDLVLKERDVFGTTFDQYPATTTIDPEFERVAKLNVYLWKHQKGNEKKNVAGVIALDPVFLQSLLGATGSVSLSDGTTLDGTSTVSFLLDKLYREHSDFAEQNKYVSEAAQEIMTHVLGNVGPSSASALLKAIRDTSANGHLKLWMKDDAEQEALIDTGLIDDKASGQLSADETIPQSGIYLSELQMGKQDWYLRTTTTVTKTCGDELAADKAAATGSLNDAITQPVQGTQLGQYTEDQLGDEYTVTFTMKNTLTAKQAAELPDFVTGGQQSDEDPRGGMKYRVVITAPYGGEITTVQADADTWRINAASLYDRQYVVYDQQWIAPGETLTLSYTVRVSAKAAQALDVVTTPIVNADGIEIGSNGKVTDECPAEKRGGAATSDTTSDGSSDGTDGSGTTANGSGAADGTSGKSDTADKNSGSSDSSSSSGKGSSSSTGKSPGGGLDSLSQLTGQIECPVSRKQFSFF</sequence>
<keyword evidence="2" id="KW-0472">Membrane</keyword>
<feature type="region of interest" description="Disordered" evidence="1">
    <location>
        <begin position="635"/>
        <end position="731"/>
    </location>
</feature>
<dbReference type="Pfam" id="PF13196">
    <property type="entry name" value="DUF4012"/>
    <property type="match status" value="1"/>
</dbReference>
<dbReference type="Proteomes" id="UP000482084">
    <property type="component" value="Unassembled WGS sequence"/>
</dbReference>
<dbReference type="AlphaFoldDB" id="A0A6L4X1L0"/>
<evidence type="ECO:0000256" key="1">
    <source>
        <dbReference type="SAM" id="MobiDB-lite"/>
    </source>
</evidence>
<reference evidence="4 5" key="1">
    <citation type="submission" date="2019-10" db="EMBL/GenBank/DDBJ databases">
        <title>Bifidobacterium from non-human primates.</title>
        <authorList>
            <person name="Modesto M."/>
        </authorList>
    </citation>
    <scope>NUCLEOTIDE SEQUENCE [LARGE SCALE GENOMIC DNA]</scope>
    <source>
        <strain evidence="4 5">TREM</strain>
    </source>
</reference>
<evidence type="ECO:0000313" key="6">
    <source>
        <dbReference type="Proteomes" id="UP000482084"/>
    </source>
</evidence>
<keyword evidence="2" id="KW-1133">Transmembrane helix</keyword>
<feature type="transmembrane region" description="Helical" evidence="2">
    <location>
        <begin position="21"/>
        <end position="45"/>
    </location>
</feature>
<organism evidence="3 6">
    <name type="scientific">Bifidobacterium ramosum</name>
    <dbReference type="NCBI Taxonomy" id="1798158"/>
    <lineage>
        <taxon>Bacteria</taxon>
        <taxon>Bacillati</taxon>
        <taxon>Actinomycetota</taxon>
        <taxon>Actinomycetes</taxon>
        <taxon>Bifidobacteriales</taxon>
        <taxon>Bifidobacteriaceae</taxon>
        <taxon>Bifidobacterium</taxon>
    </lineage>
</organism>
<evidence type="ECO:0000256" key="2">
    <source>
        <dbReference type="SAM" id="Phobius"/>
    </source>
</evidence>
<dbReference type="Proteomes" id="UP000469943">
    <property type="component" value="Unassembled WGS sequence"/>
</dbReference>
<proteinExistence type="predicted"/>
<accession>A0A6L4X1L0</accession>
<evidence type="ECO:0000313" key="5">
    <source>
        <dbReference type="Proteomes" id="UP000469943"/>
    </source>
</evidence>
<evidence type="ECO:0000313" key="3">
    <source>
        <dbReference type="EMBL" id="KAB8288090.1"/>
    </source>
</evidence>